<evidence type="ECO:0000313" key="2">
    <source>
        <dbReference type="Proteomes" id="UP000028839"/>
    </source>
</evidence>
<dbReference type="EMBL" id="JPGN01000038">
    <property type="protein sequence ID" value="KFI19772.1"/>
    <property type="molecule type" value="Genomic_DNA"/>
</dbReference>
<organism evidence="1 2">
    <name type="scientific">Nitrosococcus oceani C-27</name>
    <dbReference type="NCBI Taxonomy" id="314279"/>
    <lineage>
        <taxon>Bacteria</taxon>
        <taxon>Pseudomonadati</taxon>
        <taxon>Pseudomonadota</taxon>
        <taxon>Gammaproteobacteria</taxon>
        <taxon>Chromatiales</taxon>
        <taxon>Chromatiaceae</taxon>
        <taxon>Nitrosococcus</taxon>
    </lineage>
</organism>
<dbReference type="Proteomes" id="UP000028839">
    <property type="component" value="Unassembled WGS sequence"/>
</dbReference>
<dbReference type="AlphaFoldDB" id="A0A0E2ZN29"/>
<reference evidence="1 2" key="1">
    <citation type="submission" date="2014-07" db="EMBL/GenBank/DDBJ databases">
        <title>Comparative analysis of Nitrosococcus oceani genome inventories of strains from Pacific and Atlantic gyres.</title>
        <authorList>
            <person name="Lim C.K."/>
            <person name="Wang L."/>
            <person name="Sayavedra-Soto L.A."/>
            <person name="Klotz M.G."/>
        </authorList>
    </citation>
    <scope>NUCLEOTIDE SEQUENCE [LARGE SCALE GENOMIC DNA]</scope>
    <source>
        <strain evidence="1 2">C-27</strain>
    </source>
</reference>
<name>A0A0E2ZN29_9GAMM</name>
<evidence type="ECO:0000313" key="1">
    <source>
        <dbReference type="EMBL" id="KFI19772.1"/>
    </source>
</evidence>
<accession>A0A0E2ZN29</accession>
<gene>
    <name evidence="1" type="ORF">IB75_06720</name>
</gene>
<proteinExistence type="predicted"/>
<dbReference type="HOGENOM" id="CLU_2735957_0_0_6"/>
<protein>
    <submittedName>
        <fullName evidence="1">Uncharacterized protein</fullName>
    </submittedName>
</protein>
<sequence length="71" mass="8025">MTAIPKVFCFIADKLFQLIKGPAVQIRALLFSQFAPLTNTAKLFYRNRRVSDLFGKFDDAPTYRPSSATPL</sequence>
<comment type="caution">
    <text evidence="1">The sequence shown here is derived from an EMBL/GenBank/DDBJ whole genome shotgun (WGS) entry which is preliminary data.</text>
</comment>